<evidence type="ECO:0000313" key="2">
    <source>
        <dbReference type="EMBL" id="MEB3966149.1"/>
    </source>
</evidence>
<accession>A0ABU6CN45</accession>
<dbReference type="EMBL" id="JAOZYB010000351">
    <property type="protein sequence ID" value="MEB3966149.1"/>
    <property type="molecule type" value="Genomic_DNA"/>
</dbReference>
<dbReference type="SUPFAM" id="SSF53474">
    <property type="entry name" value="alpha/beta-Hydrolases"/>
    <property type="match status" value="1"/>
</dbReference>
<dbReference type="PROSITE" id="PS51318">
    <property type="entry name" value="TAT"/>
    <property type="match status" value="1"/>
</dbReference>
<dbReference type="Proteomes" id="UP001352223">
    <property type="component" value="Unassembled WGS sequence"/>
</dbReference>
<dbReference type="PANTHER" id="PTHR33428">
    <property type="entry name" value="CHLOROPHYLLASE-2, CHLOROPLASTIC"/>
    <property type="match status" value="1"/>
</dbReference>
<gene>
    <name evidence="2" type="ORF">OKJ48_38885</name>
</gene>
<organism evidence="2 3">
    <name type="scientific">Streptomyces kunmingensis</name>
    <dbReference type="NCBI Taxonomy" id="68225"/>
    <lineage>
        <taxon>Bacteria</taxon>
        <taxon>Bacillati</taxon>
        <taxon>Actinomycetota</taxon>
        <taxon>Actinomycetes</taxon>
        <taxon>Kitasatosporales</taxon>
        <taxon>Streptomycetaceae</taxon>
        <taxon>Streptomyces</taxon>
    </lineage>
</organism>
<name>A0ABU6CN45_9ACTN</name>
<dbReference type="InterPro" id="IPR029058">
    <property type="entry name" value="AB_hydrolase_fold"/>
</dbReference>
<evidence type="ECO:0000313" key="3">
    <source>
        <dbReference type="Proteomes" id="UP001352223"/>
    </source>
</evidence>
<reference evidence="2 3" key="1">
    <citation type="submission" date="2022-10" db="EMBL/GenBank/DDBJ databases">
        <authorList>
            <person name="Xie J."/>
            <person name="Shen N."/>
        </authorList>
    </citation>
    <scope>NUCLEOTIDE SEQUENCE [LARGE SCALE GENOMIC DNA]</scope>
    <source>
        <strain evidence="2 3">DSM 41681</strain>
    </source>
</reference>
<comment type="caution">
    <text evidence="2">The sequence shown here is derived from an EMBL/GenBank/DDBJ whole genome shotgun (WGS) entry which is preliminary data.</text>
</comment>
<feature type="chain" id="PRO_5045647831" evidence="1">
    <location>
        <begin position="35"/>
        <end position="389"/>
    </location>
</feature>
<dbReference type="GO" id="GO:0016787">
    <property type="term" value="F:hydrolase activity"/>
    <property type="evidence" value="ECO:0007669"/>
    <property type="project" value="UniProtKB-KW"/>
</dbReference>
<protein>
    <submittedName>
        <fullName evidence="2">Alpha/beta hydrolase</fullName>
    </submittedName>
</protein>
<dbReference type="InterPro" id="IPR006311">
    <property type="entry name" value="TAT_signal"/>
</dbReference>
<keyword evidence="3" id="KW-1185">Reference proteome</keyword>
<sequence>MKSYAHSATGRRRLLPTCAFAVSALALTVPQILAGGAAHATSMSGTGAGHTAGITTPRQHPVATVSYDLGDRAYRLPETGEPVELAASVHYPRDLGAGPYPLVVVLHGWHETCADREAETARAAAQQAQDWDAYEAAGQKLFAWPCAPGTAPIASDRGYDYLGENLAAQGFVVVSVSANGINASSVSGDENASARAGLINRHLALWQRLNSTGGGPLAGRFRDRDTGKPVGVRLAAHVDLSRVGTLGHSRGGAGVTWQAADSHRSQWPDGVRVGAVLALAPAYNVMTEDMSAYTLTGTPMAVVRGTCDGQVGTEAFAFAGEATAGDSEEFLTYAPPGANHNYFNTRWSPMSGEVAAADGDAVQLTEKQQRRLGTEYAVDFFRRHLDDGK</sequence>
<evidence type="ECO:0000256" key="1">
    <source>
        <dbReference type="SAM" id="SignalP"/>
    </source>
</evidence>
<dbReference type="PANTHER" id="PTHR33428:SF14">
    <property type="entry name" value="CARBOXYLESTERASE TYPE B DOMAIN-CONTAINING PROTEIN"/>
    <property type="match status" value="1"/>
</dbReference>
<feature type="signal peptide" evidence="1">
    <location>
        <begin position="1"/>
        <end position="34"/>
    </location>
</feature>
<keyword evidence="1" id="KW-0732">Signal</keyword>
<dbReference type="RefSeq" id="WP_324775132.1">
    <property type="nucleotide sequence ID" value="NZ_BAAATS010000028.1"/>
</dbReference>
<proteinExistence type="predicted"/>
<dbReference type="Gene3D" id="3.40.50.1820">
    <property type="entry name" value="alpha/beta hydrolase"/>
    <property type="match status" value="2"/>
</dbReference>
<keyword evidence="2" id="KW-0378">Hydrolase</keyword>